<feature type="transmembrane region" description="Helical" evidence="1">
    <location>
        <begin position="45"/>
        <end position="66"/>
    </location>
</feature>
<organism evidence="2 3">
    <name type="scientific">Rhodococcus qingshengii JCM 15477</name>
    <dbReference type="NCBI Taxonomy" id="1303681"/>
    <lineage>
        <taxon>Bacteria</taxon>
        <taxon>Bacillati</taxon>
        <taxon>Actinomycetota</taxon>
        <taxon>Actinomycetes</taxon>
        <taxon>Mycobacteriales</taxon>
        <taxon>Nocardiaceae</taxon>
        <taxon>Rhodococcus</taxon>
        <taxon>Rhodococcus erythropolis group</taxon>
    </lineage>
</organism>
<dbReference type="RefSeq" id="WP_064074288.1">
    <property type="nucleotide sequence ID" value="NZ_CP096563.1"/>
</dbReference>
<keyword evidence="1" id="KW-1133">Transmembrane helix</keyword>
<proteinExistence type="predicted"/>
<sequence>MNLVTCPNGHTGPSDEVPTVNGVQSCPICGYRIERRSLSGAGTSVLVALGLVAVALIGWAAILLLIPLPAQNMGLGSVGTCGPGYSSESALSVRMNPNSVVEGQQNVDPTSIVAAQEQQEWVDYCVGVADSRIKLSAVIGVVGVLVGAATVVLSTIRPRWLLRM</sequence>
<keyword evidence="3" id="KW-1185">Reference proteome</keyword>
<evidence type="ECO:0000313" key="3">
    <source>
        <dbReference type="Proteomes" id="UP000831484"/>
    </source>
</evidence>
<keyword evidence="1" id="KW-0472">Membrane</keyword>
<protein>
    <recommendedName>
        <fullName evidence="4">Transmembrane protein</fullName>
    </recommendedName>
</protein>
<evidence type="ECO:0000313" key="2">
    <source>
        <dbReference type="EMBL" id="UPU42198.1"/>
    </source>
</evidence>
<name>A0AB38RAD4_RHOSG</name>
<evidence type="ECO:0008006" key="4">
    <source>
        <dbReference type="Google" id="ProtNLM"/>
    </source>
</evidence>
<dbReference type="EMBL" id="CP096563">
    <property type="protein sequence ID" value="UPU42198.1"/>
    <property type="molecule type" value="Genomic_DNA"/>
</dbReference>
<dbReference type="Proteomes" id="UP000831484">
    <property type="component" value="Chromosome"/>
</dbReference>
<gene>
    <name evidence="2" type="ORF">M0639_24715</name>
</gene>
<evidence type="ECO:0000256" key="1">
    <source>
        <dbReference type="SAM" id="Phobius"/>
    </source>
</evidence>
<dbReference type="AlphaFoldDB" id="A0AB38RAD4"/>
<accession>A0AB38RAD4</accession>
<keyword evidence="1" id="KW-0812">Transmembrane</keyword>
<feature type="transmembrane region" description="Helical" evidence="1">
    <location>
        <begin position="137"/>
        <end position="156"/>
    </location>
</feature>
<reference evidence="3" key="1">
    <citation type="journal article" date="2022" name="Environ. Microbiol.">
        <title>Functional analysis, diversity, and distribution of carbendazim hydrolases MheI and CbmA, responsible for the initial step in carbendazim degradation.</title>
        <authorList>
            <person name="Zhang M."/>
            <person name="Bai X."/>
            <person name="Li Q."/>
            <person name="Zhang L."/>
            <person name="Zhu Q."/>
            <person name="Gao S."/>
            <person name="Ke Z."/>
            <person name="Jiang M."/>
            <person name="Hu J."/>
            <person name="Qiu J."/>
            <person name="Hong Q."/>
        </authorList>
    </citation>
    <scope>NUCLEOTIDE SEQUENCE [LARGE SCALE GENOMIC DNA]</scope>
    <source>
        <strain evidence="3">djl-6</strain>
    </source>
</reference>